<organism evidence="5 6">
    <name type="scientific">Gillisia limnaea (strain DSM 15749 / LMG 21470 / R-8282)</name>
    <dbReference type="NCBI Taxonomy" id="865937"/>
    <lineage>
        <taxon>Bacteria</taxon>
        <taxon>Pseudomonadati</taxon>
        <taxon>Bacteroidota</taxon>
        <taxon>Flavobacteriia</taxon>
        <taxon>Flavobacteriales</taxon>
        <taxon>Flavobacteriaceae</taxon>
        <taxon>Gillisia</taxon>
    </lineage>
</organism>
<dbReference type="EMBL" id="JH594606">
    <property type="protein sequence ID" value="EHQ02555.1"/>
    <property type="molecule type" value="Genomic_DNA"/>
</dbReference>
<dbReference type="InterPro" id="IPR008969">
    <property type="entry name" value="CarboxyPept-like_regulatory"/>
</dbReference>
<accession>H2BSK8</accession>
<proteinExistence type="predicted"/>
<name>H2BSK8_GILLR</name>
<evidence type="ECO:0000313" key="6">
    <source>
        <dbReference type="Proteomes" id="UP000003844"/>
    </source>
</evidence>
<evidence type="ECO:0008006" key="7">
    <source>
        <dbReference type="Google" id="ProtNLM"/>
    </source>
</evidence>
<protein>
    <recommendedName>
        <fullName evidence="7">TonB-dependent receptor</fullName>
    </recommendedName>
</protein>
<dbReference type="OrthoDB" id="1453181at2"/>
<keyword evidence="4" id="KW-0732">Signal</keyword>
<dbReference type="Gene3D" id="2.40.170.20">
    <property type="entry name" value="TonB-dependent receptor, beta-barrel domain"/>
    <property type="match status" value="1"/>
</dbReference>
<dbReference type="STRING" id="865937.Gilli_1914"/>
<dbReference type="SUPFAM" id="SSF49464">
    <property type="entry name" value="Carboxypeptidase regulatory domain-like"/>
    <property type="match status" value="1"/>
</dbReference>
<dbReference type="eggNOG" id="COG1629">
    <property type="taxonomic scope" value="Bacteria"/>
</dbReference>
<keyword evidence="3" id="KW-0998">Cell outer membrane</keyword>
<dbReference type="RefSeq" id="WP_006988865.1">
    <property type="nucleotide sequence ID" value="NZ_JH594606.1"/>
</dbReference>
<reference evidence="6" key="1">
    <citation type="journal article" date="2012" name="Stand. Genomic Sci.">
        <title>Genome sequence of the Antarctic rhodopsins-containing flavobacterium Gillisia limnaea type strain (R-8282(T)).</title>
        <authorList>
            <person name="Riedel T."/>
            <person name="Held B."/>
            <person name="Nolan M."/>
            <person name="Lucas S."/>
            <person name="Lapidus A."/>
            <person name="Tice H."/>
            <person name="Del Rio T.G."/>
            <person name="Cheng J.F."/>
            <person name="Han C."/>
            <person name="Tapia R."/>
            <person name="Goodwin L.A."/>
            <person name="Pitluck S."/>
            <person name="Liolios K."/>
            <person name="Mavromatis K."/>
            <person name="Pagani I."/>
            <person name="Ivanova N."/>
            <person name="Mikhailova N."/>
            <person name="Pati A."/>
            <person name="Chen A."/>
            <person name="Palaniappan K."/>
            <person name="Land M."/>
            <person name="Rohde M."/>
            <person name="Tindall B.J."/>
            <person name="Detter J.C."/>
            <person name="Goker M."/>
            <person name="Bristow J."/>
            <person name="Eisen J.A."/>
            <person name="Markowitz V."/>
            <person name="Hugenholtz P."/>
            <person name="Kyrpides N.C."/>
            <person name="Klenk H.P."/>
            <person name="Woyke T."/>
        </authorList>
    </citation>
    <scope>NUCLEOTIDE SEQUENCE [LARGE SCALE GENOMIC DNA]</scope>
    <source>
        <strain evidence="6">DSM 15749 / LMG 21470 / R-8282</strain>
    </source>
</reference>
<dbReference type="AlphaFoldDB" id="H2BSK8"/>
<evidence type="ECO:0000256" key="3">
    <source>
        <dbReference type="ARBA" id="ARBA00023237"/>
    </source>
</evidence>
<evidence type="ECO:0000313" key="5">
    <source>
        <dbReference type="EMBL" id="EHQ02555.1"/>
    </source>
</evidence>
<keyword evidence="2" id="KW-0472">Membrane</keyword>
<feature type="signal peptide" evidence="4">
    <location>
        <begin position="1"/>
        <end position="20"/>
    </location>
</feature>
<gene>
    <name evidence="5" type="ORF">Gilli_1914</name>
</gene>
<dbReference type="InterPro" id="IPR036942">
    <property type="entry name" value="Beta-barrel_TonB_sf"/>
</dbReference>
<dbReference type="GO" id="GO:0009279">
    <property type="term" value="C:cell outer membrane"/>
    <property type="evidence" value="ECO:0007669"/>
    <property type="project" value="UniProtKB-SubCell"/>
</dbReference>
<keyword evidence="6" id="KW-1185">Reference proteome</keyword>
<dbReference type="SUPFAM" id="SSF56935">
    <property type="entry name" value="Porins"/>
    <property type="match status" value="1"/>
</dbReference>
<feature type="chain" id="PRO_5003559506" description="TonB-dependent receptor" evidence="4">
    <location>
        <begin position="21"/>
        <end position="942"/>
    </location>
</feature>
<dbReference type="HOGENOM" id="CLU_316392_0_0_10"/>
<dbReference type="Proteomes" id="UP000003844">
    <property type="component" value="Unassembled WGS sequence"/>
</dbReference>
<comment type="subcellular location">
    <subcellularLocation>
        <location evidence="1">Cell outer membrane</location>
    </subcellularLocation>
</comment>
<dbReference type="Gene3D" id="2.60.40.1120">
    <property type="entry name" value="Carboxypeptidase-like, regulatory domain"/>
    <property type="match status" value="1"/>
</dbReference>
<sequence length="942" mass="105474">MSRVNFLLLLGHFVCFNISAQITLEGVVVAASSYENIENVKVSIEGTTFNTLTDINGHFIFSNENLPSGNQVLLFLKPGYNLLRLPVIINDEYKDLDLIPLQIDMFREQTMIGIISLSDTELSEDEGSIESISGLLQATRDVFLNAAAFDFSATFFRPRGFDSEHGKLLINGIEMNKLFNGRPQWGNWGGLNDVQRNQVFSMGLTSSEVSFGGLAGTTNIIMRASAFSKGGRVSYAAANRSYKGRIMGTYNSGEMSNGWAYSVSASRRFAEEGYNDGSLYDANALFISVGKKINENHSLNFTGFYTPNIRGKSSANTQEVFDLKGRRYNSFWGYQDEEIRNSRTREIKEPVLMLNHFWEVTNKIQINNNLSYQFGKIGNSRIDFGGTRLVTQPDGQESFIGGGSNPDPAYYQKLPSYFLRNPRNPNYVSAYIAQQEFQQDGQLDWKALYSANRTSVANGGNAIYVIAEDRNDDTQVWMNSILSYTLNESVIINGKLSYNNLKSENFSSLKDLLGGSGYLDVDFFAEGDAENPVGDIAQSDLQNRNRIATEGERFKYNFNLSAGVTEGFVQAQFKYSKIDFYVAGNLSQTSYQRTGLFQNGSFPDNSLGKSEMLSFTNYGLKTGATYKITGRHLIDFNAAYFSKAPNLRNSFSNSRQNNDVVVGLGSEKIQSADMSYMYRAPHLKARLTGYFTQINDATEISFYYADGLSGLGRNSTTAFVQEVLSGIDKQHVGLELGVESQITTTIKLKGAAALGQFTYSSNPNLYLTSDDFDEVVNYGTSYLKNYRIAGGPQRAAQLGFEYRDPGFWWFGTTVNFFSHAFADVSPLTRTSNFLTDSDGLPLLDYEQDVARSLLKQEQFDDYILVNAIGGKSWLLEGGYYLGFFVSLNNIFDVLYKTGGFEQSRNANFRTLKEDRERDQPIFGSRYWFGNGATYYANIYVRF</sequence>
<evidence type="ECO:0000256" key="1">
    <source>
        <dbReference type="ARBA" id="ARBA00004442"/>
    </source>
</evidence>
<evidence type="ECO:0000256" key="2">
    <source>
        <dbReference type="ARBA" id="ARBA00023136"/>
    </source>
</evidence>
<evidence type="ECO:0000256" key="4">
    <source>
        <dbReference type="SAM" id="SignalP"/>
    </source>
</evidence>